<keyword evidence="3" id="KW-1185">Reference proteome</keyword>
<comment type="caution">
    <text evidence="2">The sequence shown here is derived from an EMBL/GenBank/DDBJ whole genome shotgun (WGS) entry which is preliminary data.</text>
</comment>
<dbReference type="SUPFAM" id="SSF81442">
    <property type="entry name" value="Cytochrome c oxidase subunit I-like"/>
    <property type="match status" value="1"/>
</dbReference>
<gene>
    <name evidence="2" type="ORF">GCM10011360_24940</name>
</gene>
<dbReference type="InterPro" id="IPR036927">
    <property type="entry name" value="Cyt_c_oxase-like_su1_sf"/>
</dbReference>
<name>A0A917EHL6_9RHOB</name>
<feature type="transmembrane region" description="Helical" evidence="1">
    <location>
        <begin position="71"/>
        <end position="90"/>
    </location>
</feature>
<reference evidence="3" key="1">
    <citation type="journal article" date="2019" name="Int. J. Syst. Evol. Microbiol.">
        <title>The Global Catalogue of Microorganisms (GCM) 10K type strain sequencing project: providing services to taxonomists for standard genome sequencing and annotation.</title>
        <authorList>
            <consortium name="The Broad Institute Genomics Platform"/>
            <consortium name="The Broad Institute Genome Sequencing Center for Infectious Disease"/>
            <person name="Wu L."/>
            <person name="Ma J."/>
        </authorList>
    </citation>
    <scope>NUCLEOTIDE SEQUENCE [LARGE SCALE GENOMIC DNA]</scope>
    <source>
        <strain evidence="3">CGMCC 1.12664</strain>
    </source>
</reference>
<evidence type="ECO:0000313" key="2">
    <source>
        <dbReference type="EMBL" id="GGE36188.1"/>
    </source>
</evidence>
<dbReference type="AlphaFoldDB" id="A0A917EHL6"/>
<keyword evidence="1" id="KW-0812">Transmembrane</keyword>
<accession>A0A917EHL6</accession>
<proteinExistence type="predicted"/>
<dbReference type="EMBL" id="BMFJ01000001">
    <property type="protein sequence ID" value="GGE36188.1"/>
    <property type="molecule type" value="Genomic_DNA"/>
</dbReference>
<evidence type="ECO:0000256" key="1">
    <source>
        <dbReference type="SAM" id="Phobius"/>
    </source>
</evidence>
<evidence type="ECO:0000313" key="3">
    <source>
        <dbReference type="Proteomes" id="UP000612855"/>
    </source>
</evidence>
<feature type="transmembrane region" description="Helical" evidence="1">
    <location>
        <begin position="96"/>
        <end position="117"/>
    </location>
</feature>
<dbReference type="Gene3D" id="1.20.210.10">
    <property type="entry name" value="Cytochrome c oxidase-like, subunit I domain"/>
    <property type="match status" value="1"/>
</dbReference>
<organism evidence="2 3">
    <name type="scientific">Primorskyibacter flagellatus</name>
    <dbReference type="NCBI Taxonomy" id="1387277"/>
    <lineage>
        <taxon>Bacteria</taxon>
        <taxon>Pseudomonadati</taxon>
        <taxon>Pseudomonadota</taxon>
        <taxon>Alphaproteobacteria</taxon>
        <taxon>Rhodobacterales</taxon>
        <taxon>Roseobacteraceae</taxon>
        <taxon>Primorskyibacter</taxon>
    </lineage>
</organism>
<keyword evidence="1" id="KW-1133">Transmembrane helix</keyword>
<dbReference type="RefSeq" id="WP_188477998.1">
    <property type="nucleotide sequence ID" value="NZ_BMFJ01000001.1"/>
</dbReference>
<protein>
    <submittedName>
        <fullName evidence="2">Uncharacterized protein</fullName>
    </submittedName>
</protein>
<dbReference type="Proteomes" id="UP000612855">
    <property type="component" value="Unassembled WGS sequence"/>
</dbReference>
<feature type="transmembrane region" description="Helical" evidence="1">
    <location>
        <begin position="39"/>
        <end position="59"/>
    </location>
</feature>
<sequence>MKTVPFLFFLSGALCALIGMGWGIKMSMSHDHVLSPAHAHLNLVGWVTLALFGTFYHLVPSAAETLLAKIHLALAVAGVVIMAPGIAIAISGGGEALAAIGSILTILSMLIFVFTVATRGRTA</sequence>
<keyword evidence="1" id="KW-0472">Membrane</keyword>